<accession>A0ABR1U9N4</accession>
<sequence>MSSHRRDHIGELIEFARTHSPFYQRAYDNVPADATSVTQLPIINADDYWKANASEPNGVMTRPLVDATAMRSGGSTGTPKQVFMTKQELSTHGKVTANAMAQGCGFLPGDRVANMSFHGSLYGSFMLLNTALLELPVPIVHLPISGNESVDVMAHYMETLEATVLIANVSTTRRLAEYFASLGKTLPKLRLILYTGECFTKELRPVYRAAFPNATIYVREYGGIDFGHVGIPAQPFKHEDDDIKPVPITRPGIKGNVVVTSLLKRQQPLLRYPVGDIASWVDYDAETFRVHGRDAVGIKIATTHLPVAYLRELIERVLSPGVTTSGSQFVVRFVKGTHEQELVMRIVAPEPTNSSEILEAAEKILCEESPTWKKNRTVKNIAPLQIEWIDGHALATSSGKSISHTISSLCVDLHRFSATGGNNRYGDSGFSSNQAQWKAAFLCVARRLESNCTYHPAPMTRPSHLQTPRSARSSFSPENARTLVSPSCSIPSPSSGSCLPPTTQATLAIDVEFLGATAFSAIINDDLDVINSYVEKSDHSHLPLRGSQSPEQISEGRIHAGVTALSLLTNFPSFSDCIDRYLHLSYTCMVPDPFVRACVVSIQGALRGPVVSPARSRNIHLRNLALQLFANTSKPLDLFPSVPARDYHTLFTGPNLRWEIIGFVLALLGVSLKYDVNKRDQPSGASPSQPPHFVSRIAGAVEYCVSICHRYNCVSHQALWLLYGDACLKNLVCGDMTLSSVGPPRIPNLYCALNMPADIDDVHFLSDSDELDHALRRVDMNGWNADRQFRGATWRRIKLLLSQFREEVLGVCLGARLDNGNEAVVQVPAPDSASALRFDDDAHGAALQPVLAASEADPGGPVFTRAPLCHLPVSAWDDCTSSFALRPNLQHAARYVLKASKAKCQKILYYGLPAASILAVDLLKLTNRSSHHISGPPLADDVGPRAEIIQNLSVFVSNIQRSINRQEVNQEPCKWAHRVLSSILGRIIEAKQYEAAEAAPTEEASTEITVGSIQSSIASGFDVDGLNFDDFLQQIENGDWTRDISDIII</sequence>
<dbReference type="InterPro" id="IPR042099">
    <property type="entry name" value="ANL_N_sf"/>
</dbReference>
<evidence type="ECO:0000313" key="2">
    <source>
        <dbReference type="Proteomes" id="UP001444661"/>
    </source>
</evidence>
<organism evidence="1 2">
    <name type="scientific">Apiospora rasikravindrae</name>
    <dbReference type="NCBI Taxonomy" id="990691"/>
    <lineage>
        <taxon>Eukaryota</taxon>
        <taxon>Fungi</taxon>
        <taxon>Dikarya</taxon>
        <taxon>Ascomycota</taxon>
        <taxon>Pezizomycotina</taxon>
        <taxon>Sordariomycetes</taxon>
        <taxon>Xylariomycetidae</taxon>
        <taxon>Amphisphaeriales</taxon>
        <taxon>Apiosporaceae</taxon>
        <taxon>Apiospora</taxon>
    </lineage>
</organism>
<evidence type="ECO:0000313" key="1">
    <source>
        <dbReference type="EMBL" id="KAK8054815.1"/>
    </source>
</evidence>
<keyword evidence="2" id="KW-1185">Reference proteome</keyword>
<proteinExistence type="predicted"/>
<dbReference type="SUPFAM" id="SSF56801">
    <property type="entry name" value="Acetyl-CoA synthetase-like"/>
    <property type="match status" value="1"/>
</dbReference>
<evidence type="ECO:0008006" key="3">
    <source>
        <dbReference type="Google" id="ProtNLM"/>
    </source>
</evidence>
<protein>
    <recommendedName>
        <fullName evidence="3">AMP-dependent synthetase/ligase domain-containing protein</fullName>
    </recommendedName>
</protein>
<dbReference type="Gene3D" id="3.40.50.12780">
    <property type="entry name" value="N-terminal domain of ligase-like"/>
    <property type="match status" value="1"/>
</dbReference>
<comment type="caution">
    <text evidence="1">The sequence shown here is derived from an EMBL/GenBank/DDBJ whole genome shotgun (WGS) entry which is preliminary data.</text>
</comment>
<dbReference type="EMBL" id="JAQQWK010000001">
    <property type="protein sequence ID" value="KAK8054815.1"/>
    <property type="molecule type" value="Genomic_DNA"/>
</dbReference>
<name>A0ABR1U9N4_9PEZI</name>
<dbReference type="PANTHER" id="PTHR43845">
    <property type="entry name" value="BLR5969 PROTEIN"/>
    <property type="match status" value="1"/>
</dbReference>
<reference evidence="1 2" key="1">
    <citation type="submission" date="2023-01" db="EMBL/GenBank/DDBJ databases">
        <title>Analysis of 21 Apiospora genomes using comparative genomics revels a genus with tremendous synthesis potential of carbohydrate active enzymes and secondary metabolites.</title>
        <authorList>
            <person name="Sorensen T."/>
        </authorList>
    </citation>
    <scope>NUCLEOTIDE SEQUENCE [LARGE SCALE GENOMIC DNA]</scope>
    <source>
        <strain evidence="1 2">CBS 33761</strain>
    </source>
</reference>
<dbReference type="PANTHER" id="PTHR43845:SF1">
    <property type="entry name" value="BLR5969 PROTEIN"/>
    <property type="match status" value="1"/>
</dbReference>
<dbReference type="Proteomes" id="UP001444661">
    <property type="component" value="Unassembled WGS sequence"/>
</dbReference>
<gene>
    <name evidence="1" type="ORF">PG993_000042</name>
</gene>